<evidence type="ECO:0000313" key="3">
    <source>
        <dbReference type="Proteomes" id="UP000192656"/>
    </source>
</evidence>
<name>A0A1W1YGB3_9HYPH</name>
<dbReference type="EMBL" id="FWXR01000001">
    <property type="protein sequence ID" value="SMC35172.1"/>
    <property type="molecule type" value="Genomic_DNA"/>
</dbReference>
<dbReference type="AlphaFoldDB" id="A0A1W1YGB3"/>
<proteinExistence type="predicted"/>
<reference evidence="2 3" key="1">
    <citation type="submission" date="2017-04" db="EMBL/GenBank/DDBJ databases">
        <authorList>
            <person name="Afonso C.L."/>
            <person name="Miller P.J."/>
            <person name="Scott M.A."/>
            <person name="Spackman E."/>
            <person name="Goraichik I."/>
            <person name="Dimitrov K.M."/>
            <person name="Suarez D.L."/>
            <person name="Swayne D.E."/>
        </authorList>
    </citation>
    <scope>NUCLEOTIDE SEQUENCE [LARGE SCALE GENOMIC DNA]</scope>
    <source>
        <strain evidence="2 3">CGMCC 1.10972</strain>
    </source>
</reference>
<evidence type="ECO:0000256" key="1">
    <source>
        <dbReference type="SAM" id="MobiDB-lite"/>
    </source>
</evidence>
<dbReference type="Proteomes" id="UP000192656">
    <property type="component" value="Unassembled WGS sequence"/>
</dbReference>
<gene>
    <name evidence="2" type="ORF">SAMN06297251_101279</name>
</gene>
<dbReference type="STRING" id="937218.SAMN06297251_101279"/>
<sequence length="87" mass="9355">MLTYFEPVGRGTGGVAPMCPGMAAGRATSGMAEAAILSHKVVPRTSRSSAAEFAIVRMAECSTGRHPHKSVRRSHVSELERDRETTR</sequence>
<feature type="compositionally biased region" description="Basic residues" evidence="1">
    <location>
        <begin position="65"/>
        <end position="74"/>
    </location>
</feature>
<feature type="compositionally biased region" description="Basic and acidic residues" evidence="1">
    <location>
        <begin position="75"/>
        <end position="87"/>
    </location>
</feature>
<accession>A0A1W1YGB3</accession>
<organism evidence="2 3">
    <name type="scientific">Fulvimarina manganoxydans</name>
    <dbReference type="NCBI Taxonomy" id="937218"/>
    <lineage>
        <taxon>Bacteria</taxon>
        <taxon>Pseudomonadati</taxon>
        <taxon>Pseudomonadota</taxon>
        <taxon>Alphaproteobacteria</taxon>
        <taxon>Hyphomicrobiales</taxon>
        <taxon>Aurantimonadaceae</taxon>
        <taxon>Fulvimarina</taxon>
    </lineage>
</organism>
<feature type="region of interest" description="Disordered" evidence="1">
    <location>
        <begin position="63"/>
        <end position="87"/>
    </location>
</feature>
<protein>
    <submittedName>
        <fullName evidence="2">Uncharacterized protein</fullName>
    </submittedName>
</protein>
<keyword evidence="3" id="KW-1185">Reference proteome</keyword>
<evidence type="ECO:0000313" key="2">
    <source>
        <dbReference type="EMBL" id="SMC35172.1"/>
    </source>
</evidence>